<feature type="compositionally biased region" description="Basic and acidic residues" evidence="1">
    <location>
        <begin position="114"/>
        <end position="132"/>
    </location>
</feature>
<gene>
    <name evidence="3" type="ORF">KSP40_PGU020136</name>
</gene>
<sequence length="132" mass="14622">MRELFDAEDYLDVEQPKYDIGRSLLRSGPAASLRINMRVVSLADCSLLDTAVSDAVSNARRVLRDDRRVCLLAARNDSSATIKSMSLLQTIPSSVLDKGKAIADSYRVSFSASEENKSEDLDPELKKLEEIL</sequence>
<dbReference type="PANTHER" id="PTHR36014">
    <property type="entry name" value="OS03G0176600 PROTEIN"/>
    <property type="match status" value="1"/>
</dbReference>
<dbReference type="EMBL" id="JBBWWR010000021">
    <property type="protein sequence ID" value="KAK8937691.1"/>
    <property type="molecule type" value="Genomic_DNA"/>
</dbReference>
<evidence type="ECO:0000313" key="4">
    <source>
        <dbReference type="Proteomes" id="UP001412067"/>
    </source>
</evidence>
<organism evidence="3 4">
    <name type="scientific">Platanthera guangdongensis</name>
    <dbReference type="NCBI Taxonomy" id="2320717"/>
    <lineage>
        <taxon>Eukaryota</taxon>
        <taxon>Viridiplantae</taxon>
        <taxon>Streptophyta</taxon>
        <taxon>Embryophyta</taxon>
        <taxon>Tracheophyta</taxon>
        <taxon>Spermatophyta</taxon>
        <taxon>Magnoliopsida</taxon>
        <taxon>Liliopsida</taxon>
        <taxon>Asparagales</taxon>
        <taxon>Orchidaceae</taxon>
        <taxon>Orchidoideae</taxon>
        <taxon>Orchideae</taxon>
        <taxon>Orchidinae</taxon>
        <taxon>Platanthera</taxon>
    </lineage>
</organism>
<evidence type="ECO:0000256" key="1">
    <source>
        <dbReference type="SAM" id="MobiDB-lite"/>
    </source>
</evidence>
<proteinExistence type="predicted"/>
<feature type="region of interest" description="Disordered" evidence="1">
    <location>
        <begin position="113"/>
        <end position="132"/>
    </location>
</feature>
<name>A0ABR2LC67_9ASPA</name>
<feature type="domain" description="DUF7880" evidence="2">
    <location>
        <begin position="4"/>
        <end position="102"/>
    </location>
</feature>
<dbReference type="Pfam" id="PF25306">
    <property type="entry name" value="DUF7880"/>
    <property type="match status" value="1"/>
</dbReference>
<dbReference type="PANTHER" id="PTHR36014:SF1">
    <property type="entry name" value="OS03G0176700 PROTEIN"/>
    <property type="match status" value="1"/>
</dbReference>
<protein>
    <recommendedName>
        <fullName evidence="2">DUF7880 domain-containing protein</fullName>
    </recommendedName>
</protein>
<keyword evidence="4" id="KW-1185">Reference proteome</keyword>
<evidence type="ECO:0000259" key="2">
    <source>
        <dbReference type="Pfam" id="PF25306"/>
    </source>
</evidence>
<dbReference type="InterPro" id="IPR057202">
    <property type="entry name" value="DUF7880"/>
</dbReference>
<evidence type="ECO:0000313" key="3">
    <source>
        <dbReference type="EMBL" id="KAK8937691.1"/>
    </source>
</evidence>
<comment type="caution">
    <text evidence="3">The sequence shown here is derived from an EMBL/GenBank/DDBJ whole genome shotgun (WGS) entry which is preliminary data.</text>
</comment>
<dbReference type="Proteomes" id="UP001412067">
    <property type="component" value="Unassembled WGS sequence"/>
</dbReference>
<accession>A0ABR2LC67</accession>
<reference evidence="3 4" key="1">
    <citation type="journal article" date="2022" name="Nat. Plants">
        <title>Genomes of leafy and leafless Platanthera orchids illuminate the evolution of mycoheterotrophy.</title>
        <authorList>
            <person name="Li M.H."/>
            <person name="Liu K.W."/>
            <person name="Li Z."/>
            <person name="Lu H.C."/>
            <person name="Ye Q.L."/>
            <person name="Zhang D."/>
            <person name="Wang J.Y."/>
            <person name="Li Y.F."/>
            <person name="Zhong Z.M."/>
            <person name="Liu X."/>
            <person name="Yu X."/>
            <person name="Liu D.K."/>
            <person name="Tu X.D."/>
            <person name="Liu B."/>
            <person name="Hao Y."/>
            <person name="Liao X.Y."/>
            <person name="Jiang Y.T."/>
            <person name="Sun W.H."/>
            <person name="Chen J."/>
            <person name="Chen Y.Q."/>
            <person name="Ai Y."/>
            <person name="Zhai J.W."/>
            <person name="Wu S.S."/>
            <person name="Zhou Z."/>
            <person name="Hsiao Y.Y."/>
            <person name="Wu W.L."/>
            <person name="Chen Y.Y."/>
            <person name="Lin Y.F."/>
            <person name="Hsu J.L."/>
            <person name="Li C.Y."/>
            <person name="Wang Z.W."/>
            <person name="Zhao X."/>
            <person name="Zhong W.Y."/>
            <person name="Ma X.K."/>
            <person name="Ma L."/>
            <person name="Huang J."/>
            <person name="Chen G.Z."/>
            <person name="Huang M.Z."/>
            <person name="Huang L."/>
            <person name="Peng D.H."/>
            <person name="Luo Y.B."/>
            <person name="Zou S.Q."/>
            <person name="Chen S.P."/>
            <person name="Lan S."/>
            <person name="Tsai W.C."/>
            <person name="Van de Peer Y."/>
            <person name="Liu Z.J."/>
        </authorList>
    </citation>
    <scope>NUCLEOTIDE SEQUENCE [LARGE SCALE GENOMIC DNA]</scope>
    <source>
        <tissue evidence="3">Flower</tissue>
    </source>
</reference>